<dbReference type="SUPFAM" id="SSF53335">
    <property type="entry name" value="S-adenosyl-L-methionine-dependent methyltransferases"/>
    <property type="match status" value="1"/>
</dbReference>
<dbReference type="OrthoDB" id="1925287at2759"/>
<evidence type="ECO:0000256" key="7">
    <source>
        <dbReference type="ARBA" id="ARBA00023242"/>
    </source>
</evidence>
<dbReference type="Gene3D" id="3.10.330.20">
    <property type="match status" value="1"/>
</dbReference>
<dbReference type="InterPro" id="IPR029063">
    <property type="entry name" value="SAM-dependent_MTases_sf"/>
</dbReference>
<evidence type="ECO:0000313" key="12">
    <source>
        <dbReference type="Proteomes" id="UP000014680"/>
    </source>
</evidence>
<keyword evidence="3 8" id="KW-0489">Methyltransferase</keyword>
<dbReference type="EMBL" id="KB206479">
    <property type="protein sequence ID" value="ELP91061.1"/>
    <property type="molecule type" value="Genomic_DNA"/>
</dbReference>
<reference evidence="11 12" key="1">
    <citation type="submission" date="2012-10" db="EMBL/GenBank/DDBJ databases">
        <authorList>
            <person name="Zafar N."/>
            <person name="Inman J."/>
            <person name="Hall N."/>
            <person name="Lorenzi H."/>
            <person name="Caler E."/>
        </authorList>
    </citation>
    <scope>NUCLEOTIDE SEQUENCE [LARGE SCALE GENOMIC DNA]</scope>
    <source>
        <strain evidence="11 12">IP1</strain>
    </source>
</reference>
<keyword evidence="4 8" id="KW-0808">Transferase</keyword>
<evidence type="ECO:0000256" key="1">
    <source>
        <dbReference type="ARBA" id="ARBA00004123"/>
    </source>
</evidence>
<dbReference type="Pfam" id="PF08704">
    <property type="entry name" value="GCD14"/>
    <property type="match status" value="1"/>
</dbReference>
<feature type="binding site" evidence="9">
    <location>
        <position position="137"/>
    </location>
    <ligand>
        <name>S-adenosyl-L-methionine</name>
        <dbReference type="ChEBI" id="CHEBI:59789"/>
    </ligand>
</feature>
<dbReference type="AlphaFoldDB" id="A0A0A1U8A1"/>
<accession>A0A0A1U8A1</accession>
<dbReference type="OMA" id="TYEVHEW"/>
<evidence type="ECO:0000256" key="5">
    <source>
        <dbReference type="ARBA" id="ARBA00022691"/>
    </source>
</evidence>
<dbReference type="Proteomes" id="UP000014680">
    <property type="component" value="Unassembled WGS sequence"/>
</dbReference>
<dbReference type="PROSITE" id="PS51620">
    <property type="entry name" value="SAM_TRM61"/>
    <property type="match status" value="1"/>
</dbReference>
<feature type="binding site" evidence="9">
    <location>
        <position position="188"/>
    </location>
    <ligand>
        <name>S-adenosyl-L-methionine</name>
        <dbReference type="ChEBI" id="CHEBI:59789"/>
    </ligand>
</feature>
<comment type="subcellular location">
    <subcellularLocation>
        <location evidence="1">Nucleus</location>
    </subcellularLocation>
</comment>
<comment type="similarity">
    <text evidence="8">Belongs to the class I-like SAM-binding methyltransferase superfamily. TRM61 family.</text>
</comment>
<evidence type="ECO:0000256" key="8">
    <source>
        <dbReference type="PIRNR" id="PIRNR017269"/>
    </source>
</evidence>
<gene>
    <name evidence="11" type="ORF">EIN_267970</name>
</gene>
<feature type="domain" description="tRNA (adenine(58)-N(1))-methyltransferase catalytic subunit TRM61 C-terminal" evidence="10">
    <location>
        <begin position="62"/>
        <end position="254"/>
    </location>
</feature>
<dbReference type="GO" id="GO:0160107">
    <property type="term" value="F:tRNA (adenine(58)-N1)-methyltransferase activity"/>
    <property type="evidence" value="ECO:0007669"/>
    <property type="project" value="UniProtKB-EC"/>
</dbReference>
<organism evidence="11 12">
    <name type="scientific">Entamoeba invadens IP1</name>
    <dbReference type="NCBI Taxonomy" id="370355"/>
    <lineage>
        <taxon>Eukaryota</taxon>
        <taxon>Amoebozoa</taxon>
        <taxon>Evosea</taxon>
        <taxon>Archamoebae</taxon>
        <taxon>Mastigamoebida</taxon>
        <taxon>Entamoebidae</taxon>
        <taxon>Entamoeba</taxon>
    </lineage>
</organism>
<feature type="binding site" evidence="9">
    <location>
        <begin position="111"/>
        <end position="114"/>
    </location>
    <ligand>
        <name>S-adenosyl-L-methionine</name>
        <dbReference type="ChEBI" id="CHEBI:59789"/>
    </ligand>
</feature>
<dbReference type="RefSeq" id="XP_004257832.1">
    <property type="nucleotide sequence ID" value="XM_004257784.1"/>
</dbReference>
<dbReference type="GO" id="GO:0030488">
    <property type="term" value="P:tRNA methylation"/>
    <property type="evidence" value="ECO:0007669"/>
    <property type="project" value="InterPro"/>
</dbReference>
<dbReference type="GO" id="GO:0005634">
    <property type="term" value="C:nucleus"/>
    <property type="evidence" value="ECO:0007669"/>
    <property type="project" value="UniProtKB-SubCell"/>
</dbReference>
<keyword evidence="7" id="KW-0539">Nucleus</keyword>
<dbReference type="InterPro" id="IPR014816">
    <property type="entry name" value="tRNA_MeTrfase_Gcd14"/>
</dbReference>
<name>A0A0A1U8A1_ENTIV</name>
<evidence type="ECO:0000256" key="4">
    <source>
        <dbReference type="ARBA" id="ARBA00022679"/>
    </source>
</evidence>
<evidence type="ECO:0000259" key="10">
    <source>
        <dbReference type="Pfam" id="PF08704"/>
    </source>
</evidence>
<proteinExistence type="inferred from homology"/>
<keyword evidence="5 8" id="KW-0949">S-adenosyl-L-methionine</keyword>
<protein>
    <recommendedName>
        <fullName evidence="2 8">tRNA (adenine(58)-N(1))-methyltransferase</fullName>
        <ecNumber evidence="2 8">2.1.1.220</ecNumber>
    </recommendedName>
</protein>
<comment type="catalytic activity">
    <reaction evidence="8">
        <text>adenosine(58) in tRNA + S-adenosyl-L-methionine = N(1)-methyladenosine(58) in tRNA + S-adenosyl-L-homocysteine + H(+)</text>
        <dbReference type="Rhea" id="RHEA:43152"/>
        <dbReference type="Rhea" id="RHEA-COMP:10365"/>
        <dbReference type="Rhea" id="RHEA-COMP:10366"/>
        <dbReference type="ChEBI" id="CHEBI:15378"/>
        <dbReference type="ChEBI" id="CHEBI:57856"/>
        <dbReference type="ChEBI" id="CHEBI:59789"/>
        <dbReference type="ChEBI" id="CHEBI:74411"/>
        <dbReference type="ChEBI" id="CHEBI:74491"/>
        <dbReference type="EC" id="2.1.1.220"/>
    </reaction>
</comment>
<dbReference type="Gene3D" id="3.40.50.150">
    <property type="entry name" value="Vaccinia Virus protein VP39"/>
    <property type="match status" value="1"/>
</dbReference>
<dbReference type="GeneID" id="14890086"/>
<evidence type="ECO:0000256" key="2">
    <source>
        <dbReference type="ARBA" id="ARBA00012796"/>
    </source>
</evidence>
<keyword evidence="12" id="KW-1185">Reference proteome</keyword>
<evidence type="ECO:0000256" key="3">
    <source>
        <dbReference type="ARBA" id="ARBA00022603"/>
    </source>
</evidence>
<dbReference type="PANTHER" id="PTHR12133:SF2">
    <property type="entry name" value="TRNA (ADENINE(58)-N(1))-METHYLTRANSFERASE CATALYTIC SUBUNIT TRMT61A"/>
    <property type="match status" value="1"/>
</dbReference>
<dbReference type="CDD" id="cd02440">
    <property type="entry name" value="AdoMet_MTases"/>
    <property type="match status" value="1"/>
</dbReference>
<dbReference type="KEGG" id="eiv:EIN_267970"/>
<dbReference type="PANTHER" id="PTHR12133">
    <property type="entry name" value="TRNA (ADENINE(58)-N(1))-METHYLTRANSFERASE"/>
    <property type="match status" value="1"/>
</dbReference>
<evidence type="ECO:0000313" key="11">
    <source>
        <dbReference type="EMBL" id="ELP91061.1"/>
    </source>
</evidence>
<dbReference type="InterPro" id="IPR049470">
    <property type="entry name" value="TRM61_C"/>
</dbReference>
<evidence type="ECO:0000256" key="9">
    <source>
        <dbReference type="PIRSR" id="PIRSR017269-1"/>
    </source>
</evidence>
<dbReference type="EC" id="2.1.1.220" evidence="2 8"/>
<dbReference type="VEuPathDB" id="AmoebaDB:EIN_267970"/>
<dbReference type="PIRSF" id="PIRSF017269">
    <property type="entry name" value="GCD14"/>
    <property type="match status" value="1"/>
</dbReference>
<dbReference type="GO" id="GO:0031515">
    <property type="term" value="C:tRNA (m1A) methyltransferase complex"/>
    <property type="evidence" value="ECO:0007669"/>
    <property type="project" value="UniProtKB-UniRule"/>
</dbReference>
<keyword evidence="6 8" id="KW-0819">tRNA processing</keyword>
<evidence type="ECO:0000256" key="6">
    <source>
        <dbReference type="ARBA" id="ARBA00022694"/>
    </source>
</evidence>
<sequence length="284" mass="31985">MNTLEEEIHEGDHVVMYMNKNSFSVIKVAAGKIFQNKLGNFPHSKYIIGKHYGDSINTSEGSVYFLKNCPSLYTTVITHRTQVLYQETIAPVLAYFDITPDSIIVESGTGSGCLSAAFASRLQFGEVRGKGHLFTFEFHEQRKLKAQEDFNEMGFKDVITVVLRDAVKEGFVVENELAFGDADCVFLDLPNVDQAITNAYNILRPGGKICCFCPCIEQIQRSCEELKRDNRFTNLLTKENVILPYSVRGSEKKREDGMPEEVLTQRTGMVKGHVGYVTFAMKTF</sequence>